<keyword evidence="3" id="KW-0249">Electron transport</keyword>
<evidence type="ECO:0000256" key="1">
    <source>
        <dbReference type="ARBA" id="ARBA00007355"/>
    </source>
</evidence>
<reference evidence="5 6" key="1">
    <citation type="journal article" date="2011" name="Nature">
        <title>Genome sequencing reveals insights into physiology and longevity of the naked mole rat.</title>
        <authorList>
            <person name="Kim E.B."/>
            <person name="Fang X."/>
            <person name="Fushan A.A."/>
            <person name="Huang Z."/>
            <person name="Lobanov A.V."/>
            <person name="Han L."/>
            <person name="Marino S.M."/>
            <person name="Sun X."/>
            <person name="Turanov A.A."/>
            <person name="Yang P."/>
            <person name="Yim S.H."/>
            <person name="Zhao X."/>
            <person name="Kasaikina M.V."/>
            <person name="Stoletzki N."/>
            <person name="Peng C."/>
            <person name="Polak P."/>
            <person name="Xiong Z."/>
            <person name="Kiezun A."/>
            <person name="Zhu Y."/>
            <person name="Chen Y."/>
            <person name="Kryukov G.V."/>
            <person name="Zhang Q."/>
            <person name="Peshkin L."/>
            <person name="Yang L."/>
            <person name="Bronson R.T."/>
            <person name="Buffenstein R."/>
            <person name="Wang B."/>
            <person name="Han C."/>
            <person name="Li Q."/>
            <person name="Chen L."/>
            <person name="Zhao W."/>
            <person name="Sunyaev S.R."/>
            <person name="Park T.J."/>
            <person name="Zhang G."/>
            <person name="Wang J."/>
            <person name="Gladyshev V.N."/>
        </authorList>
    </citation>
    <scope>NUCLEOTIDE SEQUENCE [LARGE SCALE GENOMIC DNA]</scope>
</reference>
<keyword evidence="3" id="KW-0813">Transport</keyword>
<gene>
    <name evidence="5" type="ORF">GW7_00844</name>
</gene>
<keyword evidence="5" id="KW-0830">Ubiquinone</keyword>
<evidence type="ECO:0000256" key="3">
    <source>
        <dbReference type="RuleBase" id="RU363103"/>
    </source>
</evidence>
<protein>
    <recommendedName>
        <fullName evidence="2 3">NADH dehydrogenase [ubiquinone] 1 alpha subcomplex subunit 12</fullName>
    </recommendedName>
</protein>
<comment type="subcellular location">
    <subcellularLocation>
        <location evidence="3">Mitochondrion inner membrane</location>
        <topology evidence="3">Peripheral membrane protein</topology>
        <orientation evidence="3">Matrix side</orientation>
    </subcellularLocation>
</comment>
<dbReference type="PANTHER" id="PTHR12910">
    <property type="entry name" value="NADH-UBIQUINONE OXIDOREDUCTASE SUBUNIT B17.2"/>
    <property type="match status" value="1"/>
</dbReference>
<accession>G5C5K8</accession>
<dbReference type="GO" id="GO:0045271">
    <property type="term" value="C:respiratory chain complex I"/>
    <property type="evidence" value="ECO:0007669"/>
    <property type="project" value="InterPro"/>
</dbReference>
<evidence type="ECO:0000313" key="5">
    <source>
        <dbReference type="EMBL" id="EHB16819.1"/>
    </source>
</evidence>
<keyword evidence="3" id="KW-0496">Mitochondrion</keyword>
<comment type="function">
    <text evidence="3">Accessory subunit of the mitochondrial membrane respiratory chain NADH dehydrogenase (Complex I), that is believed not to be involved in catalysis. Complex I functions in the transfer of electrons from NADH to the respiratory chain. The immediate electron acceptor for the enzyme is believed to be ubiquinone.</text>
</comment>
<dbReference type="EMBL" id="JH173449">
    <property type="protein sequence ID" value="EHB16819.1"/>
    <property type="molecule type" value="Genomic_DNA"/>
</dbReference>
<dbReference type="GO" id="GO:0005743">
    <property type="term" value="C:mitochondrial inner membrane"/>
    <property type="evidence" value="ECO:0007669"/>
    <property type="project" value="UniProtKB-SubCell"/>
</dbReference>
<dbReference type="STRING" id="10181.G5C5K8"/>
<keyword evidence="3" id="KW-0472">Membrane</keyword>
<dbReference type="InterPro" id="IPR007763">
    <property type="entry name" value="NDUFA12"/>
</dbReference>
<dbReference type="InParanoid" id="G5C5K8"/>
<keyword evidence="3" id="KW-0999">Mitochondrion inner membrane</keyword>
<dbReference type="PANTHER" id="PTHR12910:SF2">
    <property type="entry name" value="NADH DEHYDROGENASE [UBIQUINONE] 1 ALPHA SUBCOMPLEX SUBUNIT 12"/>
    <property type="match status" value="1"/>
</dbReference>
<evidence type="ECO:0000313" key="6">
    <source>
        <dbReference type="Proteomes" id="UP000006813"/>
    </source>
</evidence>
<proteinExistence type="inferred from homology"/>
<dbReference type="Pfam" id="PF05071">
    <property type="entry name" value="NDUFA12"/>
    <property type="match status" value="1"/>
</dbReference>
<name>G5C5K8_HETGA</name>
<comment type="subunit">
    <text evidence="3">Complex I is composed of 45 different subunits.</text>
</comment>
<comment type="similarity">
    <text evidence="1 3">Belongs to the complex I NDUFA12 subunit family.</text>
</comment>
<evidence type="ECO:0000256" key="2">
    <source>
        <dbReference type="ARBA" id="ARBA00040285"/>
    </source>
</evidence>
<sequence>MVPPEWHRRLHSMTDDHPTTHPSTDPKFIWRNHKFNVTGTPYQYVPYSTTTKKIQEWVPPSTPHK</sequence>
<organism evidence="5 6">
    <name type="scientific">Heterocephalus glaber</name>
    <name type="common">Naked mole rat</name>
    <dbReference type="NCBI Taxonomy" id="10181"/>
    <lineage>
        <taxon>Eukaryota</taxon>
        <taxon>Metazoa</taxon>
        <taxon>Chordata</taxon>
        <taxon>Craniata</taxon>
        <taxon>Vertebrata</taxon>
        <taxon>Euteleostomi</taxon>
        <taxon>Mammalia</taxon>
        <taxon>Eutheria</taxon>
        <taxon>Euarchontoglires</taxon>
        <taxon>Glires</taxon>
        <taxon>Rodentia</taxon>
        <taxon>Hystricomorpha</taxon>
        <taxon>Bathyergidae</taxon>
        <taxon>Heterocephalus</taxon>
    </lineage>
</organism>
<keyword evidence="3" id="KW-0679">Respiratory chain</keyword>
<dbReference type="Proteomes" id="UP000006813">
    <property type="component" value="Unassembled WGS sequence"/>
</dbReference>
<evidence type="ECO:0000256" key="4">
    <source>
        <dbReference type="SAM" id="MobiDB-lite"/>
    </source>
</evidence>
<feature type="region of interest" description="Disordered" evidence="4">
    <location>
        <begin position="1"/>
        <end position="26"/>
    </location>
</feature>
<dbReference type="GO" id="GO:0006979">
    <property type="term" value="P:response to oxidative stress"/>
    <property type="evidence" value="ECO:0007669"/>
    <property type="project" value="TreeGrafter"/>
</dbReference>
<dbReference type="AlphaFoldDB" id="G5C5K8"/>